<reference evidence="1 2" key="1">
    <citation type="submission" date="2019-02" db="EMBL/GenBank/DDBJ databases">
        <title>Genome sequencing of the rare red list fungi Phlebia centrifuga.</title>
        <authorList>
            <person name="Buettner E."/>
            <person name="Kellner H."/>
        </authorList>
    </citation>
    <scope>NUCLEOTIDE SEQUENCE [LARGE SCALE GENOMIC DNA]</scope>
    <source>
        <strain evidence="1 2">DSM 108282</strain>
    </source>
</reference>
<protein>
    <submittedName>
        <fullName evidence="1">Uncharacterized protein</fullName>
    </submittedName>
</protein>
<name>A0A4S4K4W4_9APHY</name>
<dbReference type="EMBL" id="SGPJ01000938">
    <property type="protein sequence ID" value="THG92781.1"/>
    <property type="molecule type" value="Genomic_DNA"/>
</dbReference>
<dbReference type="AlphaFoldDB" id="A0A4S4K4W4"/>
<gene>
    <name evidence="1" type="ORF">EW026_g8243</name>
</gene>
<organism evidence="1 2">
    <name type="scientific">Hermanssonia centrifuga</name>
    <dbReference type="NCBI Taxonomy" id="98765"/>
    <lineage>
        <taxon>Eukaryota</taxon>
        <taxon>Fungi</taxon>
        <taxon>Dikarya</taxon>
        <taxon>Basidiomycota</taxon>
        <taxon>Agaricomycotina</taxon>
        <taxon>Agaricomycetes</taxon>
        <taxon>Polyporales</taxon>
        <taxon>Meruliaceae</taxon>
        <taxon>Hermanssonia</taxon>
    </lineage>
</organism>
<evidence type="ECO:0000313" key="1">
    <source>
        <dbReference type="EMBL" id="THG92781.1"/>
    </source>
</evidence>
<comment type="caution">
    <text evidence="1">The sequence shown here is derived from an EMBL/GenBank/DDBJ whole genome shotgun (WGS) entry which is preliminary data.</text>
</comment>
<accession>A0A4S4K4W4</accession>
<dbReference type="Proteomes" id="UP000309038">
    <property type="component" value="Unassembled WGS sequence"/>
</dbReference>
<sequence>MVFKLDPQKRLVADDGQPPVNNISFARFWVQITPAIFAANQALITTYYTGNNVDLPPFDPERPYNLPISRFSADGVLLAPTIAYTLGGHEGFVRHLIVTWASQTGDIPHVAAAVALDHLTDVIIVFDPALETQGEAAYDTYMQASFSSRGPDRDYERLMKPVNVDEGRLKLAEIPKDLTHTVYRGLLPPYPSEIGISSWHTNGDGNVQRLFANKNLWTYQNKDGGRIEYPAITVVGATTFIADAFRTYADGHEAFYTFMGNALSSLAIPQDAVAGWATRKFGDNLPLPPPPPAASARRMKILLLWSRYSGQNTPDGYNPAGDSDPVGQRQLIDMGTKLGFTMITVGHDSTWSPTPNPHAQIHFGEFWNEAPFQGKGASGPDYRLR</sequence>
<proteinExistence type="predicted"/>
<keyword evidence="2" id="KW-1185">Reference proteome</keyword>
<evidence type="ECO:0000313" key="2">
    <source>
        <dbReference type="Proteomes" id="UP000309038"/>
    </source>
</evidence>